<proteinExistence type="predicted"/>
<gene>
    <name evidence="1" type="ORF">MRB53_024230</name>
</gene>
<sequence>MNLQEEKVQVEAPPQAPRAPQSRQAPPPHLAPQTSSFEARPIAMESDIASIKRKQSKMDKVLNKMYRYLSRISELAA</sequence>
<keyword evidence="2" id="KW-1185">Reference proteome</keyword>
<evidence type="ECO:0000313" key="1">
    <source>
        <dbReference type="EMBL" id="KAJ8630907.1"/>
    </source>
</evidence>
<name>A0ACC2LC32_PERAE</name>
<organism evidence="1 2">
    <name type="scientific">Persea americana</name>
    <name type="common">Avocado</name>
    <dbReference type="NCBI Taxonomy" id="3435"/>
    <lineage>
        <taxon>Eukaryota</taxon>
        <taxon>Viridiplantae</taxon>
        <taxon>Streptophyta</taxon>
        <taxon>Embryophyta</taxon>
        <taxon>Tracheophyta</taxon>
        <taxon>Spermatophyta</taxon>
        <taxon>Magnoliopsida</taxon>
        <taxon>Magnoliidae</taxon>
        <taxon>Laurales</taxon>
        <taxon>Lauraceae</taxon>
        <taxon>Persea</taxon>
    </lineage>
</organism>
<dbReference type="EMBL" id="CM056815">
    <property type="protein sequence ID" value="KAJ8630907.1"/>
    <property type="molecule type" value="Genomic_DNA"/>
</dbReference>
<reference evidence="1 2" key="1">
    <citation type="journal article" date="2022" name="Hortic Res">
        <title>A haplotype resolved chromosomal level avocado genome allows analysis of novel avocado genes.</title>
        <authorList>
            <person name="Nath O."/>
            <person name="Fletcher S.J."/>
            <person name="Hayward A."/>
            <person name="Shaw L.M."/>
            <person name="Masouleh A.K."/>
            <person name="Furtado A."/>
            <person name="Henry R.J."/>
            <person name="Mitter N."/>
        </authorList>
    </citation>
    <scope>NUCLEOTIDE SEQUENCE [LARGE SCALE GENOMIC DNA]</scope>
    <source>
        <strain evidence="2">cv. Hass</strain>
    </source>
</reference>
<dbReference type="Proteomes" id="UP001234297">
    <property type="component" value="Chromosome 7"/>
</dbReference>
<accession>A0ACC2LC32</accession>
<comment type="caution">
    <text evidence="1">The sequence shown here is derived from an EMBL/GenBank/DDBJ whole genome shotgun (WGS) entry which is preliminary data.</text>
</comment>
<evidence type="ECO:0000313" key="2">
    <source>
        <dbReference type="Proteomes" id="UP001234297"/>
    </source>
</evidence>
<protein>
    <submittedName>
        <fullName evidence="1">Uncharacterized protein</fullName>
    </submittedName>
</protein>